<evidence type="ECO:0000256" key="1">
    <source>
        <dbReference type="ARBA" id="ARBA00001942"/>
    </source>
</evidence>
<evidence type="ECO:0000256" key="7">
    <source>
        <dbReference type="ARBA" id="ARBA00023014"/>
    </source>
</evidence>
<keyword evidence="3" id="KW-0500">Molybdenum</keyword>
<evidence type="ECO:0000259" key="8">
    <source>
        <dbReference type="SMART" id="SM00926"/>
    </source>
</evidence>
<reference evidence="10" key="1">
    <citation type="journal article" date="2022" name="Int. J. Syst. Evol. Microbiol.">
        <title>Anaeromyxobacter oryzae sp. nov., Anaeromyxobacter diazotrophicus sp. nov. and Anaeromyxobacter paludicola sp. nov., isolated from paddy soils.</title>
        <authorList>
            <person name="Itoh H."/>
            <person name="Xu Z."/>
            <person name="Mise K."/>
            <person name="Masuda Y."/>
            <person name="Ushijima N."/>
            <person name="Hayakawa C."/>
            <person name="Shiratori Y."/>
            <person name="Senoo K."/>
        </authorList>
    </citation>
    <scope>NUCLEOTIDE SEQUENCE [LARGE SCALE GENOMIC DNA]</scope>
    <source>
        <strain evidence="10">Red232</strain>
    </source>
</reference>
<dbReference type="CDD" id="cd02766">
    <property type="entry name" value="MopB_3"/>
    <property type="match status" value="1"/>
</dbReference>
<keyword evidence="5" id="KW-0560">Oxidoreductase</keyword>
<sequence length="672" mass="71817">MFAVMPTLARSVCPFDCPDACGLLVEVEGGRALAVRGDPEHPYSRGTLCPKMNGYDRTVHAPDRIAHPLVRTGPKGAGAFRRATWDEAIRIVTDRWKAIAAESGGEAILPYSYAGSMGLVQRNAGMAFFHRLGATRLERTICTPAQAAGWSAVMGATPGPSPDVVRESDLVVLWGINAVATNLHFVARVKEARRNGARVILVDTYANDTAAIADEVVLVRPGADAALALGVVHVLAREGLADERFLAAEAIGWPELRARALAGYAPADVSARTGVPAETIETLARALGRARAPFIRIGGGPSRYGNGAMTIRSIVALAAVLGVHDRRGGGCLASTSSSAAFDLSPLTREDLLSRPTRAVSMNQLGRALNELSDPPIRAMYVWCSNPAAVAPDQNAVLRGLAREDLFLVVHERFMTDTARLADVVLPATTSLEHADLYRSYGHYAVQRVRPAIPPVAEALPNWDVFRRLAAAMGFDEPLFRMSTDEVIELLLARTAPRWLGEADRARVASGEPVVLAPPPGPRWGTPSGRIELLNAAQPEPLPGYLPAHADAGTLPLRLVTAPALYTLNSSFQERPELREKAGGMILKLAPAEAARRGLADGQAVVAWNELGEATFVLRILDGVPPGVAVAEGVFWLTHAPGARNVNALTSQRLTDQARGSTFYDNRVDVRSA</sequence>
<dbReference type="InterPro" id="IPR006657">
    <property type="entry name" value="MoPterin_dinucl-bd_dom"/>
</dbReference>
<dbReference type="InterPro" id="IPR037920">
    <property type="entry name" value="YoaE_C"/>
</dbReference>
<dbReference type="Gene3D" id="3.40.50.740">
    <property type="match status" value="1"/>
</dbReference>
<dbReference type="InterPro" id="IPR050612">
    <property type="entry name" value="Prok_Mopterin_Oxidored"/>
</dbReference>
<dbReference type="PROSITE" id="PS00490">
    <property type="entry name" value="MOLYBDOPTERIN_PROK_2"/>
    <property type="match status" value="1"/>
</dbReference>
<proteinExistence type="inferred from homology"/>
<evidence type="ECO:0000256" key="2">
    <source>
        <dbReference type="ARBA" id="ARBA00010312"/>
    </source>
</evidence>
<evidence type="ECO:0000313" key="10">
    <source>
        <dbReference type="Proteomes" id="UP001162891"/>
    </source>
</evidence>
<dbReference type="Pfam" id="PF01568">
    <property type="entry name" value="Molydop_binding"/>
    <property type="match status" value="1"/>
</dbReference>
<dbReference type="Proteomes" id="UP001162891">
    <property type="component" value="Chromosome"/>
</dbReference>
<dbReference type="Gene3D" id="3.40.228.10">
    <property type="entry name" value="Dimethylsulfoxide Reductase, domain 2"/>
    <property type="match status" value="1"/>
</dbReference>
<evidence type="ECO:0000256" key="4">
    <source>
        <dbReference type="ARBA" id="ARBA00022723"/>
    </source>
</evidence>
<dbReference type="SUPFAM" id="SSF50692">
    <property type="entry name" value="ADC-like"/>
    <property type="match status" value="1"/>
</dbReference>
<evidence type="ECO:0000256" key="3">
    <source>
        <dbReference type="ARBA" id="ARBA00022505"/>
    </source>
</evidence>
<dbReference type="Pfam" id="PF04879">
    <property type="entry name" value="Molybdop_Fe4S4"/>
    <property type="match status" value="1"/>
</dbReference>
<dbReference type="InterPro" id="IPR009010">
    <property type="entry name" value="Asp_de-COase-like_dom_sf"/>
</dbReference>
<dbReference type="SMART" id="SM00926">
    <property type="entry name" value="Molybdop_Fe4S4"/>
    <property type="match status" value="1"/>
</dbReference>
<keyword evidence="6" id="KW-0408">Iron</keyword>
<dbReference type="Gene3D" id="2.20.25.90">
    <property type="entry name" value="ADC-like domains"/>
    <property type="match status" value="1"/>
</dbReference>
<comment type="similarity">
    <text evidence="2">Belongs to the prokaryotic molybdopterin-containing oxidoreductase family.</text>
</comment>
<accession>A0ABM7WR39</accession>
<keyword evidence="4" id="KW-0479">Metal-binding</keyword>
<protein>
    <submittedName>
        <fullName evidence="9">Formate dehydrogenase</fullName>
    </submittedName>
</protein>
<dbReference type="PANTHER" id="PTHR43742">
    <property type="entry name" value="TRIMETHYLAMINE-N-OXIDE REDUCTASE"/>
    <property type="match status" value="1"/>
</dbReference>
<gene>
    <name evidence="9" type="ORF">AMOR_09100</name>
</gene>
<keyword evidence="10" id="KW-1185">Reference proteome</keyword>
<name>A0ABM7WR39_9BACT</name>
<dbReference type="InterPro" id="IPR006655">
    <property type="entry name" value="Mopterin_OxRdtase_prok_CS"/>
</dbReference>
<dbReference type="EMBL" id="AP025591">
    <property type="protein sequence ID" value="BDG01914.1"/>
    <property type="molecule type" value="Genomic_DNA"/>
</dbReference>
<feature type="domain" description="4Fe-4S Mo/W bis-MGD-type" evidence="8">
    <location>
        <begin position="6"/>
        <end position="60"/>
    </location>
</feature>
<organism evidence="9 10">
    <name type="scientific">Anaeromyxobacter oryzae</name>
    <dbReference type="NCBI Taxonomy" id="2918170"/>
    <lineage>
        <taxon>Bacteria</taxon>
        <taxon>Pseudomonadati</taxon>
        <taxon>Myxococcota</taxon>
        <taxon>Myxococcia</taxon>
        <taxon>Myxococcales</taxon>
        <taxon>Cystobacterineae</taxon>
        <taxon>Anaeromyxobacteraceae</taxon>
        <taxon>Anaeromyxobacter</taxon>
    </lineage>
</organism>
<dbReference type="CDD" id="cd02786">
    <property type="entry name" value="MopB_CT_3"/>
    <property type="match status" value="1"/>
</dbReference>
<dbReference type="Gene3D" id="3.30.2070.10">
    <property type="entry name" value="Formate dehydrogenase/DMSO reductase"/>
    <property type="match status" value="1"/>
</dbReference>
<dbReference type="InterPro" id="IPR006656">
    <property type="entry name" value="Mopterin_OxRdtase"/>
</dbReference>
<evidence type="ECO:0000256" key="5">
    <source>
        <dbReference type="ARBA" id="ARBA00023002"/>
    </source>
</evidence>
<dbReference type="Gene3D" id="2.40.40.20">
    <property type="match status" value="1"/>
</dbReference>
<dbReference type="PANTHER" id="PTHR43742:SF6">
    <property type="entry name" value="OXIDOREDUCTASE YYAE-RELATED"/>
    <property type="match status" value="1"/>
</dbReference>
<dbReference type="InterPro" id="IPR006963">
    <property type="entry name" value="Mopterin_OxRdtase_4Fe-4S_dom"/>
</dbReference>
<evidence type="ECO:0000256" key="6">
    <source>
        <dbReference type="ARBA" id="ARBA00023004"/>
    </source>
</evidence>
<dbReference type="Pfam" id="PF00384">
    <property type="entry name" value="Molybdopterin"/>
    <property type="match status" value="1"/>
</dbReference>
<keyword evidence="7" id="KW-0411">Iron-sulfur</keyword>
<evidence type="ECO:0000313" key="9">
    <source>
        <dbReference type="EMBL" id="BDG01914.1"/>
    </source>
</evidence>
<comment type="cofactor">
    <cofactor evidence="1">
        <name>Mo-bis(molybdopterin guanine dinucleotide)</name>
        <dbReference type="ChEBI" id="CHEBI:60539"/>
    </cofactor>
</comment>
<dbReference type="SUPFAM" id="SSF53706">
    <property type="entry name" value="Formate dehydrogenase/DMSO reductase, domains 1-3"/>
    <property type="match status" value="1"/>
</dbReference>